<dbReference type="AlphaFoldDB" id="A0A5C4J970"/>
<dbReference type="Proteomes" id="UP000309174">
    <property type="component" value="Unassembled WGS sequence"/>
</dbReference>
<sequence length="323" mass="34750">MLYGGVLLAISMGGRTLYGVPYLGWTAATVLVMAAGLALTTVREWGRRLPPSVVSAGLWTTVALALAGSVFVLLNLIELVVDGTVRDREGHPDWDGFGQRLGFAAVAALFLATALSWRHRTRNTCPRCGRAAHPPGSVAAVARPAPPASRRIHRIARLGGLAVVPYYTCHLLRFADTPPFRGGDLAAPGDLFIPAFVLGTALPAEFLLQGLVREWGMIFPRWTRWLSGRRVPRLLPITPVWLIAPTLASYGTGACIYLLLQFTGVLDMDGSPAEYLLGCSAAIGFAGYGWSLAIAGVSYQRRTRPRCVQTGNPHIGDEHARLS</sequence>
<feature type="transmembrane region" description="Helical" evidence="1">
    <location>
        <begin position="233"/>
        <end position="260"/>
    </location>
</feature>
<feature type="transmembrane region" description="Helical" evidence="1">
    <location>
        <begin position="97"/>
        <end position="117"/>
    </location>
</feature>
<name>A0A5C4J970_9ACTN</name>
<feature type="transmembrane region" description="Helical" evidence="1">
    <location>
        <begin position="54"/>
        <end position="77"/>
    </location>
</feature>
<evidence type="ECO:0000256" key="1">
    <source>
        <dbReference type="SAM" id="Phobius"/>
    </source>
</evidence>
<comment type="caution">
    <text evidence="2">The sequence shown here is derived from an EMBL/GenBank/DDBJ whole genome shotgun (WGS) entry which is preliminary data.</text>
</comment>
<reference evidence="2 3" key="1">
    <citation type="submission" date="2019-05" db="EMBL/GenBank/DDBJ databases">
        <title>Draft genome sequence of Actinomadura sp. 14C53.</title>
        <authorList>
            <person name="Saricaoglu S."/>
            <person name="Isik K."/>
        </authorList>
    </citation>
    <scope>NUCLEOTIDE SEQUENCE [LARGE SCALE GENOMIC DNA]</scope>
    <source>
        <strain evidence="2 3">14C53</strain>
    </source>
</reference>
<keyword evidence="3" id="KW-1185">Reference proteome</keyword>
<organism evidence="2 3">
    <name type="scientific">Actinomadura soli</name>
    <dbReference type="NCBI Taxonomy" id="2508997"/>
    <lineage>
        <taxon>Bacteria</taxon>
        <taxon>Bacillati</taxon>
        <taxon>Actinomycetota</taxon>
        <taxon>Actinomycetes</taxon>
        <taxon>Streptosporangiales</taxon>
        <taxon>Thermomonosporaceae</taxon>
        <taxon>Actinomadura</taxon>
    </lineage>
</organism>
<feature type="transmembrane region" description="Helical" evidence="1">
    <location>
        <begin position="155"/>
        <end position="175"/>
    </location>
</feature>
<evidence type="ECO:0000313" key="2">
    <source>
        <dbReference type="EMBL" id="TMQ95070.1"/>
    </source>
</evidence>
<keyword evidence="1" id="KW-1133">Transmembrane helix</keyword>
<keyword evidence="1" id="KW-0472">Membrane</keyword>
<dbReference type="RefSeq" id="WP_138647214.1">
    <property type="nucleotide sequence ID" value="NZ_VCKW01000123.1"/>
</dbReference>
<proteinExistence type="predicted"/>
<keyword evidence="1" id="KW-0812">Transmembrane</keyword>
<accession>A0A5C4J970</accession>
<feature type="transmembrane region" description="Helical" evidence="1">
    <location>
        <begin position="191"/>
        <end position="212"/>
    </location>
</feature>
<gene>
    <name evidence="2" type="ORF">ETD83_22965</name>
</gene>
<feature type="transmembrane region" description="Helical" evidence="1">
    <location>
        <begin position="22"/>
        <end position="42"/>
    </location>
</feature>
<feature type="transmembrane region" description="Helical" evidence="1">
    <location>
        <begin position="275"/>
        <end position="297"/>
    </location>
</feature>
<protein>
    <submittedName>
        <fullName evidence="2">Uncharacterized protein</fullName>
    </submittedName>
</protein>
<dbReference type="OrthoDB" id="4207230at2"/>
<evidence type="ECO:0000313" key="3">
    <source>
        <dbReference type="Proteomes" id="UP000309174"/>
    </source>
</evidence>
<dbReference type="EMBL" id="VCKW01000123">
    <property type="protein sequence ID" value="TMQ95070.1"/>
    <property type="molecule type" value="Genomic_DNA"/>
</dbReference>